<evidence type="ECO:0000256" key="1">
    <source>
        <dbReference type="ARBA" id="ARBA00004496"/>
    </source>
</evidence>
<keyword evidence="7" id="KW-1185">Reference proteome</keyword>
<dbReference type="EMBL" id="CP103300">
    <property type="protein sequence ID" value="UYM14039.1"/>
    <property type="molecule type" value="Genomic_DNA"/>
</dbReference>
<comment type="function">
    <text evidence="4">Required for resistance to DNA-damaging agents.</text>
</comment>
<evidence type="ECO:0000256" key="3">
    <source>
        <dbReference type="ARBA" id="ARBA00022490"/>
    </source>
</evidence>
<evidence type="ECO:0000313" key="7">
    <source>
        <dbReference type="Proteomes" id="UP001163255"/>
    </source>
</evidence>
<keyword evidence="3" id="KW-0963">Cytoplasm</keyword>
<comment type="subcellular location">
    <subcellularLocation>
        <location evidence="1">Cytoplasm</location>
    </subcellularLocation>
</comment>
<comment type="similarity">
    <text evidence="2">Belongs to the universal stress protein A family.</text>
</comment>
<feature type="domain" description="UspA" evidence="5">
    <location>
        <begin position="41"/>
        <end position="179"/>
    </location>
</feature>
<gene>
    <name evidence="6" type="ORF">NX720_14075</name>
</gene>
<evidence type="ECO:0000313" key="6">
    <source>
        <dbReference type="EMBL" id="UYM14039.1"/>
    </source>
</evidence>
<dbReference type="Proteomes" id="UP001163255">
    <property type="component" value="Chromosome"/>
</dbReference>
<evidence type="ECO:0000256" key="2">
    <source>
        <dbReference type="ARBA" id="ARBA00008791"/>
    </source>
</evidence>
<reference evidence="6" key="1">
    <citation type="submission" date="2022-10" db="EMBL/GenBank/DDBJ databases">
        <title>Completed Genome Sequence of two octocoral isolated bacterium, Endozoicomonas euniceicola EF212T and Endozoicomonas gorgoniicola PS125T.</title>
        <authorList>
            <person name="Chiou Y.-J."/>
            <person name="Chen Y.-H."/>
        </authorList>
    </citation>
    <scope>NUCLEOTIDE SEQUENCE</scope>
    <source>
        <strain evidence="6">EF212</strain>
    </source>
</reference>
<accession>A0ABY6GMS6</accession>
<dbReference type="SUPFAM" id="SSF52402">
    <property type="entry name" value="Adenine nucleotide alpha hydrolases-like"/>
    <property type="match status" value="2"/>
</dbReference>
<proteinExistence type="inferred from homology"/>
<dbReference type="Gene3D" id="3.40.50.12370">
    <property type="match status" value="1"/>
</dbReference>
<dbReference type="PANTHER" id="PTHR47892:SF1">
    <property type="entry name" value="UNIVERSAL STRESS PROTEIN E"/>
    <property type="match status" value="1"/>
</dbReference>
<name>A0ABY6GMS6_9GAMM</name>
<dbReference type="InterPro" id="IPR006015">
    <property type="entry name" value="Universal_stress_UspA"/>
</dbReference>
<dbReference type="Pfam" id="PF00582">
    <property type="entry name" value="Usp"/>
    <property type="match status" value="2"/>
</dbReference>
<dbReference type="PANTHER" id="PTHR47892">
    <property type="entry name" value="UNIVERSAL STRESS PROTEIN E"/>
    <property type="match status" value="1"/>
</dbReference>
<protein>
    <submittedName>
        <fullName evidence="6">Universal stress protein</fullName>
    </submittedName>
</protein>
<sequence length="349" mass="38560">MSAQNANTIRDVPESFLSAEFHKAAILAMLPTVRVSPMHAFKTILLAVTRLHSSELELSQTFRLVSDNKARLIIAVFDQSLDVLQRLQFLPLEGKLEALCRKQLEEYSEALKDKAWEEGVQAEICIVPGKPRQVIGGLINDYGVDLVVKLADPCGPLARNQLTGNDLALLRKCPVPVLMMASREQLPDFIGKILVAVDVGGPDPEAVELNRTLLLNGLYLSSQEQAQLHIVSVWGLPVEHHALQHLGEEELYELQETTHLRYQKKLDEALEDAGIDKSRPDIHCHLLKGQPAQEIQRLANEVNVDVIVMGTLGHHSHGVLMGNTAENIINNVYCSILAIKPEGFVSPLG</sequence>
<dbReference type="PRINTS" id="PR01438">
    <property type="entry name" value="UNVRSLSTRESS"/>
</dbReference>
<feature type="domain" description="UspA" evidence="5">
    <location>
        <begin position="192"/>
        <end position="340"/>
    </location>
</feature>
<dbReference type="RefSeq" id="WP_262595439.1">
    <property type="nucleotide sequence ID" value="NZ_CP103300.1"/>
</dbReference>
<organism evidence="6 7">
    <name type="scientific">Endozoicomonas euniceicola</name>
    <dbReference type="NCBI Taxonomy" id="1234143"/>
    <lineage>
        <taxon>Bacteria</taxon>
        <taxon>Pseudomonadati</taxon>
        <taxon>Pseudomonadota</taxon>
        <taxon>Gammaproteobacteria</taxon>
        <taxon>Oceanospirillales</taxon>
        <taxon>Endozoicomonadaceae</taxon>
        <taxon>Endozoicomonas</taxon>
    </lineage>
</organism>
<dbReference type="InterPro" id="IPR006016">
    <property type="entry name" value="UspA"/>
</dbReference>
<evidence type="ECO:0000256" key="4">
    <source>
        <dbReference type="ARBA" id="ARBA00037131"/>
    </source>
</evidence>
<evidence type="ECO:0000259" key="5">
    <source>
        <dbReference type="Pfam" id="PF00582"/>
    </source>
</evidence>
<dbReference type="CDD" id="cd00293">
    <property type="entry name" value="USP-like"/>
    <property type="match status" value="1"/>
</dbReference>